<reference evidence="2" key="1">
    <citation type="submission" date="2021-01" db="EMBL/GenBank/DDBJ databases">
        <authorList>
            <person name="Corre E."/>
            <person name="Pelletier E."/>
            <person name="Niang G."/>
            <person name="Scheremetjew M."/>
            <person name="Finn R."/>
            <person name="Kale V."/>
            <person name="Holt S."/>
            <person name="Cochrane G."/>
            <person name="Meng A."/>
            <person name="Brown T."/>
            <person name="Cohen L."/>
        </authorList>
    </citation>
    <scope>NUCLEOTIDE SEQUENCE</scope>
    <source>
        <strain evidence="2">GSO104</strain>
    </source>
</reference>
<organism evidence="2">
    <name type="scientific">Ditylum brightwellii</name>
    <dbReference type="NCBI Taxonomy" id="49249"/>
    <lineage>
        <taxon>Eukaryota</taxon>
        <taxon>Sar</taxon>
        <taxon>Stramenopiles</taxon>
        <taxon>Ochrophyta</taxon>
        <taxon>Bacillariophyta</taxon>
        <taxon>Mediophyceae</taxon>
        <taxon>Lithodesmiophycidae</taxon>
        <taxon>Lithodesmiales</taxon>
        <taxon>Lithodesmiaceae</taxon>
        <taxon>Ditylum</taxon>
    </lineage>
</organism>
<evidence type="ECO:0000256" key="1">
    <source>
        <dbReference type="SAM" id="Coils"/>
    </source>
</evidence>
<proteinExistence type="predicted"/>
<evidence type="ECO:0008006" key="3">
    <source>
        <dbReference type="Google" id="ProtNLM"/>
    </source>
</evidence>
<evidence type="ECO:0000313" key="2">
    <source>
        <dbReference type="EMBL" id="CAE4643062.1"/>
    </source>
</evidence>
<sequence length="474" mass="52804">MGIEFRSGGYVRHVLMGGRTIKDGEAAAIWNVNGVHKQIIGPRRVYMYNSTIRFLTRHKAESHQYIRISHRDGRVEHKYGPAVLYQNPALHDSVSVHDGIRLLSENECIVVYNDSKSSADRNSVPKEVEIATPIEEIADTESESGPKCYGEKQRRKVIKGPTLFLPALGETVHEFEWSGRDSDGAFTQSQNIFKILKTDPNRVLSLSLSVTTADSAKFTANMSFQYHMNSLDKCLDSMDPMQKMYDGMLADARSFGDTVTSDQLRAGEQVAVMDRLVSLDTYPLLCQAANAAGFVIDSARLTGLSYCTALQKQANDEQHNAARLRSELAGKKQRREILELEAEERRLKIEQDAELEQRQAEIRAKLEEESHELKEAALERKLALNKREIEAKREAMKGEDAATIQFLTALNNMGVDMTAFMCTAGGMKVASSVLSQAASLQKGNCKEEHTIKGVINAPKIKTEDNSVDIAWSST</sequence>
<dbReference type="EMBL" id="HBNS01043580">
    <property type="protein sequence ID" value="CAE4643062.1"/>
    <property type="molecule type" value="Transcribed_RNA"/>
</dbReference>
<gene>
    <name evidence="2" type="ORF">DBRI00130_LOCUS33841</name>
</gene>
<keyword evidence="1" id="KW-0175">Coiled coil</keyword>
<feature type="coiled-coil region" evidence="1">
    <location>
        <begin position="307"/>
        <end position="395"/>
    </location>
</feature>
<accession>A0A7S4SEF9</accession>
<dbReference type="AlphaFoldDB" id="A0A7S4SEF9"/>
<protein>
    <recommendedName>
        <fullName evidence="3">Band 7 domain-containing protein</fullName>
    </recommendedName>
</protein>
<name>A0A7S4SEF9_9STRA</name>